<evidence type="ECO:0000256" key="3">
    <source>
        <dbReference type="ARBA" id="ARBA00023163"/>
    </source>
</evidence>
<dbReference type="KEGG" id="aol:S58_55660"/>
<dbReference type="InterPro" id="IPR035418">
    <property type="entry name" value="AraC-bd_2"/>
</dbReference>
<dbReference type="InterPro" id="IPR009057">
    <property type="entry name" value="Homeodomain-like_sf"/>
</dbReference>
<dbReference type="eggNOG" id="COG2207">
    <property type="taxonomic scope" value="Bacteria"/>
</dbReference>
<evidence type="ECO:0000256" key="2">
    <source>
        <dbReference type="ARBA" id="ARBA00023125"/>
    </source>
</evidence>
<keyword evidence="2" id="KW-0238">DNA-binding</keyword>
<dbReference type="PANTHER" id="PTHR46796">
    <property type="entry name" value="HTH-TYPE TRANSCRIPTIONAL ACTIVATOR RHAS-RELATED"/>
    <property type="match status" value="1"/>
</dbReference>
<dbReference type="STRING" id="1245469.S58_55660"/>
<proteinExistence type="predicted"/>
<dbReference type="GO" id="GO:0043565">
    <property type="term" value="F:sequence-specific DNA binding"/>
    <property type="evidence" value="ECO:0007669"/>
    <property type="project" value="InterPro"/>
</dbReference>
<dbReference type="Pfam" id="PF12833">
    <property type="entry name" value="HTH_18"/>
    <property type="match status" value="1"/>
</dbReference>
<dbReference type="GO" id="GO:0003700">
    <property type="term" value="F:DNA-binding transcription factor activity"/>
    <property type="evidence" value="ECO:0007669"/>
    <property type="project" value="InterPro"/>
</dbReference>
<dbReference type="Pfam" id="PF14525">
    <property type="entry name" value="AraC_binding_2"/>
    <property type="match status" value="1"/>
</dbReference>
<sequence>MLADSLTQRRGSGHKSVTAPRKDVNRAGRLRDISYLDRYPLFRSRDSEFVRDRLMSIYGVDRFDIHDAGFGLEANLAPLSATGLAFCGYAGATSLSFPESTIVRQFFSIRGTAGYRTAGSSHAIAAWSPIISGHSRLDLDFPAGYRQLVVRVEVVPLQGLLRAMLGDDSDKGLSFEEDDPDPTMMAFVRRDVFRLAEELQAFGQNYSPIAIAELERSLMTKLLLAHRHNFSDRLRTAPRRADRTIVDLVESYIEAHWDEPLDLERVAGITGVSVRSIFREFSETGRGSPGQFARRVRLRQASELLRRPDEKTSVVSVAFKCGFGNLGRFAAEYRRQIGELPSETLRKARRTEGHAMDGFDTDASPS</sequence>
<dbReference type="PANTHER" id="PTHR46796:SF6">
    <property type="entry name" value="ARAC SUBFAMILY"/>
    <property type="match status" value="1"/>
</dbReference>
<reference evidence="6 7" key="1">
    <citation type="journal article" date="2013" name="Appl. Environ. Microbiol.">
        <title>Genome analysis suggests that the soil oligotrophic bacterium Agromonas oligotrophica (Bradyrhizobium oligotrophicum) is a nitrogen-fixing symbiont of Aeschynomene indica.</title>
        <authorList>
            <person name="Okubo T."/>
            <person name="Fukushima S."/>
            <person name="Itakura M."/>
            <person name="Oshima K."/>
            <person name="Longtonglang A."/>
            <person name="Teaumroong N."/>
            <person name="Mitsui H."/>
            <person name="Hattori M."/>
            <person name="Hattori R."/>
            <person name="Hattori T."/>
            <person name="Minamisawa K."/>
        </authorList>
    </citation>
    <scope>NUCLEOTIDE SEQUENCE [LARGE SCALE GENOMIC DNA]</scope>
    <source>
        <strain evidence="6 7">S58</strain>
    </source>
</reference>
<gene>
    <name evidence="6" type="ORF">S58_55660</name>
</gene>
<keyword evidence="3" id="KW-0804">Transcription</keyword>
<dbReference type="InterPro" id="IPR018062">
    <property type="entry name" value="HTH_AraC-typ_CS"/>
</dbReference>
<feature type="region of interest" description="Disordered" evidence="4">
    <location>
        <begin position="1"/>
        <end position="21"/>
    </location>
</feature>
<dbReference type="SUPFAM" id="SSF46689">
    <property type="entry name" value="Homeodomain-like"/>
    <property type="match status" value="1"/>
</dbReference>
<protein>
    <submittedName>
        <fullName evidence="6">AraC/XylS family transcriptional regulator</fullName>
    </submittedName>
</protein>
<dbReference type="PROSITE" id="PS01124">
    <property type="entry name" value="HTH_ARAC_FAMILY_2"/>
    <property type="match status" value="1"/>
</dbReference>
<evidence type="ECO:0000259" key="5">
    <source>
        <dbReference type="PROSITE" id="PS01124"/>
    </source>
</evidence>
<evidence type="ECO:0000256" key="4">
    <source>
        <dbReference type="SAM" id="MobiDB-lite"/>
    </source>
</evidence>
<name>M4ZCH8_9BRAD</name>
<dbReference type="InterPro" id="IPR050204">
    <property type="entry name" value="AraC_XylS_family_regulators"/>
</dbReference>
<dbReference type="EMBL" id="AP012603">
    <property type="protein sequence ID" value="BAM91543.1"/>
    <property type="molecule type" value="Genomic_DNA"/>
</dbReference>
<feature type="compositionally biased region" description="Polar residues" evidence="4">
    <location>
        <begin position="1"/>
        <end position="10"/>
    </location>
</feature>
<dbReference type="PROSITE" id="PS00041">
    <property type="entry name" value="HTH_ARAC_FAMILY_1"/>
    <property type="match status" value="1"/>
</dbReference>
<feature type="domain" description="HTH araC/xylS-type" evidence="5">
    <location>
        <begin position="247"/>
        <end position="347"/>
    </location>
</feature>
<accession>M4ZCH8</accession>
<feature type="compositionally biased region" description="Basic and acidic residues" evidence="4">
    <location>
        <begin position="345"/>
        <end position="357"/>
    </location>
</feature>
<dbReference type="AlphaFoldDB" id="M4ZCH8"/>
<dbReference type="InterPro" id="IPR018060">
    <property type="entry name" value="HTH_AraC"/>
</dbReference>
<evidence type="ECO:0000256" key="1">
    <source>
        <dbReference type="ARBA" id="ARBA00023015"/>
    </source>
</evidence>
<feature type="region of interest" description="Disordered" evidence="4">
    <location>
        <begin position="345"/>
        <end position="366"/>
    </location>
</feature>
<dbReference type="PATRIC" id="fig|1245469.3.peg.5697"/>
<organism evidence="6 7">
    <name type="scientific">Bradyrhizobium oligotrophicum S58</name>
    <dbReference type="NCBI Taxonomy" id="1245469"/>
    <lineage>
        <taxon>Bacteria</taxon>
        <taxon>Pseudomonadati</taxon>
        <taxon>Pseudomonadota</taxon>
        <taxon>Alphaproteobacteria</taxon>
        <taxon>Hyphomicrobiales</taxon>
        <taxon>Nitrobacteraceae</taxon>
        <taxon>Bradyrhizobium</taxon>
    </lineage>
</organism>
<evidence type="ECO:0000313" key="6">
    <source>
        <dbReference type="EMBL" id="BAM91543.1"/>
    </source>
</evidence>
<dbReference type="Proteomes" id="UP000011841">
    <property type="component" value="Chromosome"/>
</dbReference>
<keyword evidence="1" id="KW-0805">Transcription regulation</keyword>
<dbReference type="HOGENOM" id="CLU_047930_0_0_5"/>
<dbReference type="Gene3D" id="1.10.10.60">
    <property type="entry name" value="Homeodomain-like"/>
    <property type="match status" value="1"/>
</dbReference>
<keyword evidence="7" id="KW-1185">Reference proteome</keyword>
<evidence type="ECO:0000313" key="7">
    <source>
        <dbReference type="Proteomes" id="UP000011841"/>
    </source>
</evidence>
<dbReference type="SMART" id="SM00342">
    <property type="entry name" value="HTH_ARAC"/>
    <property type="match status" value="1"/>
</dbReference>